<dbReference type="Pfam" id="PF01568">
    <property type="entry name" value="Molydop_binding"/>
    <property type="match status" value="1"/>
</dbReference>
<evidence type="ECO:0000256" key="3">
    <source>
        <dbReference type="ARBA" id="ARBA00023004"/>
    </source>
</evidence>
<dbReference type="Proteomes" id="UP001165283">
    <property type="component" value="Unassembled WGS sequence"/>
</dbReference>
<keyword evidence="1" id="KW-0004">4Fe-4S</keyword>
<comment type="caution">
    <text evidence="6">The sequence shown here is derived from an EMBL/GenBank/DDBJ whole genome shotgun (WGS) entry which is preliminary data.</text>
</comment>
<dbReference type="RefSeq" id="WP_252440177.1">
    <property type="nucleotide sequence ID" value="NZ_JAGSOV010000038.1"/>
</dbReference>
<dbReference type="SUPFAM" id="SSF50692">
    <property type="entry name" value="ADC-like"/>
    <property type="match status" value="1"/>
</dbReference>
<dbReference type="Gene3D" id="3.40.50.740">
    <property type="match status" value="1"/>
</dbReference>
<dbReference type="PANTHER" id="PTHR43105:SF10">
    <property type="entry name" value="NADH-QUINONE OXIDOREDUCTASE SUBUNIT G"/>
    <property type="match status" value="1"/>
</dbReference>
<feature type="domain" description="4Fe-4S Mo/W bis-MGD-type" evidence="5">
    <location>
        <begin position="3"/>
        <end position="59"/>
    </location>
</feature>
<reference evidence="6" key="1">
    <citation type="submission" date="2021-04" db="EMBL/GenBank/DDBJ databases">
        <title>Pseudonocardia sp. nov., isolated from sandy soil of mangrove forest.</title>
        <authorList>
            <person name="Zan Z."/>
            <person name="Huang R."/>
            <person name="Liu W."/>
        </authorList>
    </citation>
    <scope>NUCLEOTIDE SEQUENCE</scope>
    <source>
        <strain evidence="6">S2-4</strain>
    </source>
</reference>
<dbReference type="CDD" id="cd00508">
    <property type="entry name" value="MopB_CT_Fdh-Nap-like"/>
    <property type="match status" value="1"/>
</dbReference>
<evidence type="ECO:0000256" key="1">
    <source>
        <dbReference type="ARBA" id="ARBA00022485"/>
    </source>
</evidence>
<evidence type="ECO:0000259" key="5">
    <source>
        <dbReference type="PROSITE" id="PS51669"/>
    </source>
</evidence>
<protein>
    <submittedName>
        <fullName evidence="6">Molybdopterin oxidoreductase family protein</fullName>
    </submittedName>
</protein>
<dbReference type="PROSITE" id="PS51669">
    <property type="entry name" value="4FE4S_MOW_BIS_MGD"/>
    <property type="match status" value="1"/>
</dbReference>
<dbReference type="Gene3D" id="2.40.40.20">
    <property type="match status" value="1"/>
</dbReference>
<dbReference type="InterPro" id="IPR006963">
    <property type="entry name" value="Mopterin_OxRdtase_4Fe-4S_dom"/>
</dbReference>
<gene>
    <name evidence="6" type="ORF">KDL28_17965</name>
</gene>
<sequence>MTSAHTDTHCPYCSLQCGIRLSTTADGRSELTGREDFPVNRGGLCMKGASALELIGHPERLTTPLARPHRGAELRPVGWAEALDRIVEAITDAQRAHGPDAVACFGGGGLTNEKAYQLGKFARVALGSAAIDYNGRFCMSSAAAAGTRAFGIDRGLPFPLADVAEAEVVLLVGSNPADTMPPAMRWFEAGRDRGATHIVVDPRRTATAATAHRHLQPVPGTDLTLANGLLHVAIRDGLVDEEYVATRTTGFAAVRRQVRRDWPDRVERVTGVAVADLVATAHALAGARTAMVLTARGTEQHADGTDTVQAWINLALALGLPGRGTGSGWATVTGQGNGQGGREHGLKADQLPGYRKLADPAARAHVAGVWGVHPDALPAPGASAYELLDSLGTPTGPKVLLLAASNPVVSAPDARRVAERFGALDLLVVTDFFLSESARMADVVLPTTQWAEEEGTLTNLEGRVLRRRRAVDPPPGVRSELEIWHELARRLGCGQHFPTDPAQVYAELCRASAGGVADYAGITWDRLDAGEELFWPCPDPTHPGTPRLFGDRFPTPDGRARFIAVADRRVTERTDRRYPYLLTTGRSRTHYQSGTQTRRSPTLARAEDRMYAELHPELARLLDVAEGDAVRLTTRRGSTVALARLTDAIRPDTVFLPFHWPGANDLTSPRLDPTSRMPEFKACAVAVAAVRPPRAPTPNSTVSVSVSATVTVPEHEEQR</sequence>
<keyword evidence="2" id="KW-0479">Metal-binding</keyword>
<dbReference type="Pfam" id="PF00384">
    <property type="entry name" value="Molybdopterin"/>
    <property type="match status" value="1"/>
</dbReference>
<dbReference type="Gene3D" id="2.20.25.90">
    <property type="entry name" value="ADC-like domains"/>
    <property type="match status" value="1"/>
</dbReference>
<dbReference type="Gene3D" id="3.40.228.10">
    <property type="entry name" value="Dimethylsulfoxide Reductase, domain 2"/>
    <property type="match status" value="1"/>
</dbReference>
<evidence type="ECO:0000313" key="7">
    <source>
        <dbReference type="Proteomes" id="UP001165283"/>
    </source>
</evidence>
<evidence type="ECO:0000313" key="6">
    <source>
        <dbReference type="EMBL" id="MCO1656950.1"/>
    </source>
</evidence>
<accession>A0ABT1A1R8</accession>
<organism evidence="6 7">
    <name type="scientific">Pseudonocardia humida</name>
    <dbReference type="NCBI Taxonomy" id="2800819"/>
    <lineage>
        <taxon>Bacteria</taxon>
        <taxon>Bacillati</taxon>
        <taxon>Actinomycetota</taxon>
        <taxon>Actinomycetes</taxon>
        <taxon>Pseudonocardiales</taxon>
        <taxon>Pseudonocardiaceae</taxon>
        <taxon>Pseudonocardia</taxon>
    </lineage>
</organism>
<dbReference type="InterPro" id="IPR006657">
    <property type="entry name" value="MoPterin_dinucl-bd_dom"/>
</dbReference>
<keyword evidence="4" id="KW-0411">Iron-sulfur</keyword>
<keyword evidence="3" id="KW-0408">Iron</keyword>
<dbReference type="InterPro" id="IPR009010">
    <property type="entry name" value="Asp_de-COase-like_dom_sf"/>
</dbReference>
<dbReference type="Pfam" id="PF04879">
    <property type="entry name" value="Molybdop_Fe4S4"/>
    <property type="match status" value="1"/>
</dbReference>
<dbReference type="PANTHER" id="PTHR43105">
    <property type="entry name" value="RESPIRATORY NITRATE REDUCTASE"/>
    <property type="match status" value="1"/>
</dbReference>
<evidence type="ECO:0000256" key="4">
    <source>
        <dbReference type="ARBA" id="ARBA00023014"/>
    </source>
</evidence>
<dbReference type="InterPro" id="IPR006656">
    <property type="entry name" value="Mopterin_OxRdtase"/>
</dbReference>
<dbReference type="SMART" id="SM00926">
    <property type="entry name" value="Molybdop_Fe4S4"/>
    <property type="match status" value="1"/>
</dbReference>
<dbReference type="InterPro" id="IPR050123">
    <property type="entry name" value="Prok_molybdopt-oxidoreductase"/>
</dbReference>
<evidence type="ECO:0000256" key="2">
    <source>
        <dbReference type="ARBA" id="ARBA00022723"/>
    </source>
</evidence>
<proteinExistence type="predicted"/>
<name>A0ABT1A1R8_9PSEU</name>
<dbReference type="SUPFAM" id="SSF53706">
    <property type="entry name" value="Formate dehydrogenase/DMSO reductase, domains 1-3"/>
    <property type="match status" value="1"/>
</dbReference>
<keyword evidence="7" id="KW-1185">Reference proteome</keyword>
<dbReference type="EMBL" id="JAGSOV010000038">
    <property type="protein sequence ID" value="MCO1656950.1"/>
    <property type="molecule type" value="Genomic_DNA"/>
</dbReference>